<evidence type="ECO:0000313" key="2">
    <source>
        <dbReference type="Proteomes" id="UP000697107"/>
    </source>
</evidence>
<sequence length="190" mass="21160">MDSSFAAYGKVAKFQHEAPSPCRWRLTMLGAAWRCTRVTLIIYDQRALGYWATHFRLHRPALQASPPPHLTTSKMCNMVTMQTFLPSFVQDPATVSVSAKLLSLSTLNIAVQRQHSSERYLHQADGVSFQSEAFRLRTQTKISELVRTATASTEGCSSTNALLAKKALKYRRVLERHQFASAATTAAVPC</sequence>
<protein>
    <submittedName>
        <fullName evidence="1">Uncharacterized protein</fullName>
    </submittedName>
</protein>
<gene>
    <name evidence="1" type="ORF">PC118_g16132</name>
</gene>
<accession>A0A8T1FH46</accession>
<dbReference type="EMBL" id="RCML01000655">
    <property type="protein sequence ID" value="KAG2971731.1"/>
    <property type="molecule type" value="Genomic_DNA"/>
</dbReference>
<dbReference type="Proteomes" id="UP000697107">
    <property type="component" value="Unassembled WGS sequence"/>
</dbReference>
<dbReference type="VEuPathDB" id="FungiDB:PC110_g8734"/>
<evidence type="ECO:0000313" key="1">
    <source>
        <dbReference type="EMBL" id="KAG2971731.1"/>
    </source>
</evidence>
<reference evidence="1" key="1">
    <citation type="submission" date="2018-10" db="EMBL/GenBank/DDBJ databases">
        <title>Effector identification in a new, highly contiguous assembly of the strawberry crown rot pathogen Phytophthora cactorum.</title>
        <authorList>
            <person name="Armitage A.D."/>
            <person name="Nellist C.F."/>
            <person name="Bates H."/>
            <person name="Vickerstaff R.J."/>
            <person name="Harrison R.J."/>
        </authorList>
    </citation>
    <scope>NUCLEOTIDE SEQUENCE</scope>
    <source>
        <strain evidence="1">P415</strain>
    </source>
</reference>
<organism evidence="1 2">
    <name type="scientific">Phytophthora cactorum</name>
    <dbReference type="NCBI Taxonomy" id="29920"/>
    <lineage>
        <taxon>Eukaryota</taxon>
        <taxon>Sar</taxon>
        <taxon>Stramenopiles</taxon>
        <taxon>Oomycota</taxon>
        <taxon>Peronosporomycetes</taxon>
        <taxon>Peronosporales</taxon>
        <taxon>Peronosporaceae</taxon>
        <taxon>Phytophthora</taxon>
    </lineage>
</organism>
<proteinExistence type="predicted"/>
<name>A0A8T1FH46_9STRA</name>
<dbReference type="AlphaFoldDB" id="A0A8T1FH46"/>
<comment type="caution">
    <text evidence="1">The sequence shown here is derived from an EMBL/GenBank/DDBJ whole genome shotgun (WGS) entry which is preliminary data.</text>
</comment>